<dbReference type="EMBL" id="KQ435727">
    <property type="protein sequence ID" value="KOX78097.1"/>
    <property type="molecule type" value="Genomic_DNA"/>
</dbReference>
<keyword evidence="1" id="KW-0880">Kelch repeat</keyword>
<dbReference type="STRING" id="166423.A0A0M9A696"/>
<evidence type="ECO:0000313" key="6">
    <source>
        <dbReference type="Proteomes" id="UP000053105"/>
    </source>
</evidence>
<dbReference type="InterPro" id="IPR015915">
    <property type="entry name" value="Kelch-typ_b-propeller"/>
</dbReference>
<evidence type="ECO:0000256" key="1">
    <source>
        <dbReference type="ARBA" id="ARBA00022441"/>
    </source>
</evidence>
<dbReference type="InterPro" id="IPR011705">
    <property type="entry name" value="BACK"/>
</dbReference>
<dbReference type="SUPFAM" id="SSF117281">
    <property type="entry name" value="Kelch motif"/>
    <property type="match status" value="1"/>
</dbReference>
<organism evidence="5 6">
    <name type="scientific">Melipona quadrifasciata</name>
    <dbReference type="NCBI Taxonomy" id="166423"/>
    <lineage>
        <taxon>Eukaryota</taxon>
        <taxon>Metazoa</taxon>
        <taxon>Ecdysozoa</taxon>
        <taxon>Arthropoda</taxon>
        <taxon>Hexapoda</taxon>
        <taxon>Insecta</taxon>
        <taxon>Pterygota</taxon>
        <taxon>Neoptera</taxon>
        <taxon>Endopterygota</taxon>
        <taxon>Hymenoptera</taxon>
        <taxon>Apocrita</taxon>
        <taxon>Aculeata</taxon>
        <taxon>Apoidea</taxon>
        <taxon>Anthophila</taxon>
        <taxon>Apidae</taxon>
        <taxon>Melipona</taxon>
    </lineage>
</organism>
<dbReference type="OrthoDB" id="191037at2759"/>
<keyword evidence="2" id="KW-0677">Repeat</keyword>
<dbReference type="Pfam" id="PF07707">
    <property type="entry name" value="BACK"/>
    <property type="match status" value="1"/>
</dbReference>
<dbReference type="InterPro" id="IPR006652">
    <property type="entry name" value="Kelch_1"/>
</dbReference>
<keyword evidence="3" id="KW-1133">Transmembrane helix</keyword>
<evidence type="ECO:0000259" key="4">
    <source>
        <dbReference type="SMART" id="SM00875"/>
    </source>
</evidence>
<gene>
    <name evidence="5" type="ORF">WN51_05986</name>
</gene>
<sequence>MVKDVPPSHRQAQLIRPVRVLSQTSLIGRPLVVTLVSTSVKLFFIILHNRVNCATKRIKAQMNVFIVVLSLQTLKNYTILFEEFRGNKSFPQRRRAISTLDYPTSTLHDLDSENAMLVQRPIDIKHWIPSGVEQLYLVDRFPILTDPNTSILSASDHATTEYYYGMFAGAINRPTRKNVQARDGRDVYYSATFAAVVLAHIKPLQFEFETLCILTEINLAYVVDVDHYFPIGIVHDTGDVHKNIQRLVSLENQLIMLPSHGQLCRSHLNLNSIQWIQTDLKLFSIGRVSDKQTSQISSKRSVARAEWKAQQNRRGVQSVEISVNTRPYDSKVSIDGSSVLASTESTNTCSFAQKVISRRETEALGSTYHQSVLTAGIHNRFSTSHANSTSVIRFDRTRIGDFAARYQCGRIFNFARHYFCRDLEEKGRKYICHHFKRILQESPEFEELTSKELKAILCDDELNVKNEEIVFEAIKTWLEHNVEEKRPYLPGLLKCVRYGLMNYNFFANNVLAWKIVEEDESCQQVLAPANQYLKEQEAKLGSGEIDLNNPLAKPRIPYEILFAIGGWSAGSPTNFVETYDTRVDRWFLSVSTDATPRSYHGLCTLNNLIYMIGGFDGNQHFSTVRCFDPVTREWRERACMHHARCYVSVCTHGGKIYALGGYNGRTRMSSGERYEPQKNQWEMIPPMHQQRSDASAAALHDKIYIVGGFSGREVLNSAEVFDVESNQWTYIHPMINPRSGVSLVAFRDSLYALGGFNGIIRLNSGERYNPNSEDWHAVPEMFSPRSNFATVILDDMIFVVGGFNDYRKRSKQKNKALKKRVFDHGSKQRESRGLVSIQNLVCGSTTIAYAECYDADSNEWYDASPMNLNRSALSACVIAGLANAREYSYHGKARDLGQDCSEQLRSIDLSPALTSPLVLYSVPKCGPLRLRKSRQMSLAPYGGSLSLSLSLSLFFCGLHGAVFVCLGLLTGFTVSYTWYKGLSMMAGGSRNSSGGGGSSWNIFGGGSRTSSYECSSTVSLAGAGLSFLGTIFDSFWRSCSLDSLALRRCSELDVSPLLTHPEHSDVRLLELELVVGLLGLLDGGLRGFGMTGRLLLRLSLLSRIGMQGSDTALRGTTTLFCATGTLAHLSLFTLGAGAPLDTSHGVVPLMKGDETGVDSDGDGGKMKVVEEHRQVIVKPLGGREVQLQCPTKQKANEARQTFKCGKYLRTERLNVQTDLTLKRPVI</sequence>
<dbReference type="PANTHER" id="PTHR24412:SF172">
    <property type="entry name" value="KELCH-LIKE PROTEIN 10"/>
    <property type="match status" value="1"/>
</dbReference>
<evidence type="ECO:0000313" key="5">
    <source>
        <dbReference type="EMBL" id="KOX78097.1"/>
    </source>
</evidence>
<dbReference type="FunFam" id="1.25.40.420:FF:000001">
    <property type="entry name" value="Kelch-like family member 12"/>
    <property type="match status" value="1"/>
</dbReference>
<feature type="domain" description="BACK" evidence="4">
    <location>
        <begin position="408"/>
        <end position="511"/>
    </location>
</feature>
<dbReference type="Pfam" id="PF01344">
    <property type="entry name" value="Kelch_1"/>
    <property type="match status" value="1"/>
</dbReference>
<evidence type="ECO:0000256" key="3">
    <source>
        <dbReference type="SAM" id="Phobius"/>
    </source>
</evidence>
<dbReference type="PRINTS" id="PR00501">
    <property type="entry name" value="KELCHREPEAT"/>
</dbReference>
<proteinExistence type="predicted"/>
<dbReference type="SMART" id="SM00612">
    <property type="entry name" value="Kelch"/>
    <property type="match status" value="6"/>
</dbReference>
<evidence type="ECO:0000256" key="2">
    <source>
        <dbReference type="ARBA" id="ARBA00022737"/>
    </source>
</evidence>
<dbReference type="Gene3D" id="1.25.40.420">
    <property type="match status" value="1"/>
</dbReference>
<name>A0A0M9A696_9HYME</name>
<feature type="transmembrane region" description="Helical" evidence="3">
    <location>
        <begin position="961"/>
        <end position="979"/>
    </location>
</feature>
<accession>A0A0M9A696</accession>
<dbReference type="Proteomes" id="UP000053105">
    <property type="component" value="Unassembled WGS sequence"/>
</dbReference>
<keyword evidence="3" id="KW-0812">Transmembrane</keyword>
<dbReference type="AlphaFoldDB" id="A0A0M9A696"/>
<dbReference type="Pfam" id="PF24681">
    <property type="entry name" value="Kelch_KLHDC2_KLHL20_DRC7"/>
    <property type="match status" value="1"/>
</dbReference>
<keyword evidence="3" id="KW-0472">Membrane</keyword>
<dbReference type="PANTHER" id="PTHR24412">
    <property type="entry name" value="KELCH PROTEIN"/>
    <property type="match status" value="1"/>
</dbReference>
<keyword evidence="6" id="KW-1185">Reference proteome</keyword>
<reference evidence="5 6" key="1">
    <citation type="submission" date="2015-07" db="EMBL/GenBank/DDBJ databases">
        <title>The genome of Melipona quadrifasciata.</title>
        <authorList>
            <person name="Pan H."/>
            <person name="Kapheim K."/>
        </authorList>
    </citation>
    <scope>NUCLEOTIDE SEQUENCE [LARGE SCALE GENOMIC DNA]</scope>
    <source>
        <strain evidence="5">0111107301</strain>
        <tissue evidence="5">Whole body</tissue>
    </source>
</reference>
<dbReference type="Gene3D" id="2.120.10.80">
    <property type="entry name" value="Kelch-type beta propeller"/>
    <property type="match status" value="2"/>
</dbReference>
<dbReference type="SMART" id="SM00875">
    <property type="entry name" value="BACK"/>
    <property type="match status" value="1"/>
</dbReference>
<protein>
    <submittedName>
        <fullName evidence="5">Kelch-like protein 10</fullName>
    </submittedName>
</protein>